<feature type="transmembrane region" description="Helical" evidence="2">
    <location>
        <begin position="145"/>
        <end position="167"/>
    </location>
</feature>
<keyword evidence="4" id="KW-1185">Reference proteome</keyword>
<keyword evidence="2" id="KW-0472">Membrane</keyword>
<evidence type="ECO:0000256" key="1">
    <source>
        <dbReference type="SAM" id="MobiDB-lite"/>
    </source>
</evidence>
<gene>
    <name evidence="3" type="ORF">SAMN05443636_3016</name>
</gene>
<protein>
    <submittedName>
        <fullName evidence="3">Uncharacterized protein</fullName>
    </submittedName>
</protein>
<evidence type="ECO:0000256" key="2">
    <source>
        <dbReference type="SAM" id="Phobius"/>
    </source>
</evidence>
<keyword evidence="2" id="KW-0812">Transmembrane</keyword>
<evidence type="ECO:0000313" key="3">
    <source>
        <dbReference type="EMBL" id="SHH61690.1"/>
    </source>
</evidence>
<accession>A0A1M5UFI0</accession>
<feature type="transmembrane region" description="Helical" evidence="2">
    <location>
        <begin position="118"/>
        <end position="139"/>
    </location>
</feature>
<dbReference type="RefSeq" id="WP_073311073.1">
    <property type="nucleotide sequence ID" value="NZ_FQWV01000010.1"/>
</dbReference>
<feature type="compositionally biased region" description="Polar residues" evidence="1">
    <location>
        <begin position="62"/>
        <end position="77"/>
    </location>
</feature>
<evidence type="ECO:0000313" key="4">
    <source>
        <dbReference type="Proteomes" id="UP000184357"/>
    </source>
</evidence>
<feature type="compositionally biased region" description="Basic and acidic residues" evidence="1">
    <location>
        <begin position="34"/>
        <end position="49"/>
    </location>
</feature>
<proteinExistence type="predicted"/>
<dbReference type="AlphaFoldDB" id="A0A1M5UFI0"/>
<dbReference type="STRING" id="43928.SAMN05443636_3016"/>
<organism evidence="3 4">
    <name type="scientific">Halobaculum gomorrense</name>
    <dbReference type="NCBI Taxonomy" id="43928"/>
    <lineage>
        <taxon>Archaea</taxon>
        <taxon>Methanobacteriati</taxon>
        <taxon>Methanobacteriota</taxon>
        <taxon>Stenosarchaea group</taxon>
        <taxon>Halobacteria</taxon>
        <taxon>Halobacteriales</taxon>
        <taxon>Haloferacaceae</taxon>
        <taxon>Halobaculum</taxon>
    </lineage>
</organism>
<reference evidence="3 4" key="1">
    <citation type="submission" date="2016-11" db="EMBL/GenBank/DDBJ databases">
        <authorList>
            <person name="Jaros S."/>
            <person name="Januszkiewicz K."/>
            <person name="Wedrychowicz H."/>
        </authorList>
    </citation>
    <scope>NUCLEOTIDE SEQUENCE [LARGE SCALE GENOMIC DNA]</scope>
    <source>
        <strain evidence="3 4">DSM 9297</strain>
    </source>
</reference>
<dbReference type="Proteomes" id="UP000184357">
    <property type="component" value="Unassembled WGS sequence"/>
</dbReference>
<dbReference type="EMBL" id="FQWV01000010">
    <property type="protein sequence ID" value="SHH61690.1"/>
    <property type="molecule type" value="Genomic_DNA"/>
</dbReference>
<name>A0A1M5UFI0_9EURY</name>
<keyword evidence="2" id="KW-1133">Transmembrane helix</keyword>
<sequence length="188" mass="19837">MHVRETTPAPIAVHTILSTISRRCALTHSPSEQGVHDSRERPSHIEERASGTPSPPDDGRTSVRSSLMQTSFPTVGSETGIECDPARQTPTVSESARDGDVPAEGVTSSIARAASYRLLAVLSLLTVVSTSVDVSGLAAMDPTEVLTDALVTIASVTIAFVTTALAANSQLWRRRSPASRSVFSGVDR</sequence>
<feature type="region of interest" description="Disordered" evidence="1">
    <location>
        <begin position="27"/>
        <end position="102"/>
    </location>
</feature>